<keyword evidence="3" id="KW-1185">Reference proteome</keyword>
<evidence type="ECO:0000256" key="1">
    <source>
        <dbReference type="SAM" id="SignalP"/>
    </source>
</evidence>
<dbReference type="EMBL" id="PHUF01000002">
    <property type="protein sequence ID" value="PKB25669.1"/>
    <property type="molecule type" value="Genomic_DNA"/>
</dbReference>
<dbReference type="Proteomes" id="UP000232587">
    <property type="component" value="Unassembled WGS sequence"/>
</dbReference>
<evidence type="ECO:0008006" key="4">
    <source>
        <dbReference type="Google" id="ProtNLM"/>
    </source>
</evidence>
<evidence type="ECO:0000313" key="3">
    <source>
        <dbReference type="Proteomes" id="UP000232587"/>
    </source>
</evidence>
<feature type="signal peptide" evidence="1">
    <location>
        <begin position="1"/>
        <end position="23"/>
    </location>
</feature>
<dbReference type="RefSeq" id="WP_100866086.1">
    <property type="nucleotide sequence ID" value="NZ_PHUF01000002.1"/>
</dbReference>
<reference evidence="2 3" key="1">
    <citation type="submission" date="2017-11" db="EMBL/GenBank/DDBJ databases">
        <title>Genomic Encyclopedia of Type Strains, Phase III (KMG-III): the genomes of soil and plant-associated and newly described type strains.</title>
        <authorList>
            <person name="Whitman W."/>
        </authorList>
    </citation>
    <scope>NUCLEOTIDE SEQUENCE [LARGE SCALE GENOMIC DNA]</scope>
    <source>
        <strain evidence="2 3">CGMCC 1.12274</strain>
    </source>
</reference>
<protein>
    <recommendedName>
        <fullName evidence="4">S-adenosyl-L-homocysteine hydrolase</fullName>
    </recommendedName>
</protein>
<accession>A0A2N0I3A3</accession>
<name>A0A2N0I3A3_9SPHN</name>
<dbReference type="OrthoDB" id="7473015at2"/>
<comment type="caution">
    <text evidence="2">The sequence shown here is derived from an EMBL/GenBank/DDBJ whole genome shotgun (WGS) entry which is preliminary data.</text>
</comment>
<organism evidence="2 3">
    <name type="scientific">Novosphingobium kunmingense</name>
    <dbReference type="NCBI Taxonomy" id="1211806"/>
    <lineage>
        <taxon>Bacteria</taxon>
        <taxon>Pseudomonadati</taxon>
        <taxon>Pseudomonadota</taxon>
        <taxon>Alphaproteobacteria</taxon>
        <taxon>Sphingomonadales</taxon>
        <taxon>Sphingomonadaceae</taxon>
        <taxon>Novosphingobium</taxon>
    </lineage>
</organism>
<feature type="chain" id="PRO_5014631610" description="S-adenosyl-L-homocysteine hydrolase" evidence="1">
    <location>
        <begin position="24"/>
        <end position="153"/>
    </location>
</feature>
<dbReference type="AlphaFoldDB" id="A0A2N0I3A3"/>
<proteinExistence type="predicted"/>
<keyword evidence="1" id="KW-0732">Signal</keyword>
<evidence type="ECO:0000313" key="2">
    <source>
        <dbReference type="EMBL" id="PKB25669.1"/>
    </source>
</evidence>
<sequence length="153" mass="15994">MIIKGVAAGLAAISMLASVPAQAAGAMSQAEKLRRLDIMLMVTGLRCRTTAYNFQSEYGKFTTRHLVALNAASREMKAGLAKRHGATGANRALDKLSVTMANEYGNGHPWLGCDQLKKVASGLAAAKGTAPLVEAADQLLGQGGGGQYGYARR</sequence>
<gene>
    <name evidence="2" type="ORF">B0I00_0874</name>
</gene>